<accession>A0A662DKM9</accession>
<dbReference type="PANTHER" id="PTHR11608">
    <property type="entry name" value="BIFUNCTIONAL PROTEIN PYRR"/>
    <property type="match status" value="1"/>
</dbReference>
<dbReference type="Pfam" id="PF00156">
    <property type="entry name" value="Pribosyltran"/>
    <property type="match status" value="1"/>
</dbReference>
<dbReference type="InterPro" id="IPR000836">
    <property type="entry name" value="PRTase_dom"/>
</dbReference>
<dbReference type="NCBIfam" id="NF003549">
    <property type="entry name" value="PRK05205.1-5"/>
    <property type="match status" value="1"/>
</dbReference>
<protein>
    <submittedName>
        <fullName evidence="2">Bifunctional pyr operon transcriptional regulator/uracil phosphoribosyltransferase PyrR</fullName>
        <ecNumber evidence="2">2.4.2.9</ecNumber>
    </submittedName>
</protein>
<gene>
    <name evidence="2" type="ORF">DRJ04_02365</name>
</gene>
<evidence type="ECO:0000313" key="2">
    <source>
        <dbReference type="EMBL" id="RLE14436.1"/>
    </source>
</evidence>
<evidence type="ECO:0000313" key="3">
    <source>
        <dbReference type="Proteomes" id="UP000280417"/>
    </source>
</evidence>
<dbReference type="EMBL" id="QMQA01000044">
    <property type="protein sequence ID" value="RLE14436.1"/>
    <property type="molecule type" value="Genomic_DNA"/>
</dbReference>
<dbReference type="AlphaFoldDB" id="A0A662DKM9"/>
<keyword evidence="2" id="KW-0808">Transferase</keyword>
<dbReference type="CDD" id="cd06223">
    <property type="entry name" value="PRTases_typeI"/>
    <property type="match status" value="1"/>
</dbReference>
<sequence length="131" mass="15110">IIGDSKKKVIPVGTLDINLYRDDLSRISYQPVLRNTSIPFSIHDKWILLVDDVLYTGRTVRAALDALLDLGRPEKIELLVLVDRNCRELPIQADYVGKKIIALPNQIVEVRLREMDDKEEVVIFERKKDEI</sequence>
<proteinExistence type="predicted"/>
<reference evidence="2 3" key="1">
    <citation type="submission" date="2018-06" db="EMBL/GenBank/DDBJ databases">
        <title>Extensive metabolic versatility and redundancy in microbially diverse, dynamic hydrothermal sediments.</title>
        <authorList>
            <person name="Dombrowski N."/>
            <person name="Teske A."/>
            <person name="Baker B.J."/>
        </authorList>
    </citation>
    <scope>NUCLEOTIDE SEQUENCE [LARGE SCALE GENOMIC DNA]</scope>
    <source>
        <strain evidence="2">B3_G15</strain>
    </source>
</reference>
<feature type="domain" description="Phosphoribosyltransferase" evidence="1">
    <location>
        <begin position="11"/>
        <end position="109"/>
    </location>
</feature>
<dbReference type="EC" id="2.4.2.9" evidence="2"/>
<dbReference type="Proteomes" id="UP000280417">
    <property type="component" value="Unassembled WGS sequence"/>
</dbReference>
<keyword evidence="2" id="KW-0328">Glycosyltransferase</keyword>
<dbReference type="InterPro" id="IPR050137">
    <property type="entry name" value="PyrR_bifunctional"/>
</dbReference>
<feature type="non-terminal residue" evidence="2">
    <location>
        <position position="1"/>
    </location>
</feature>
<dbReference type="SUPFAM" id="SSF53271">
    <property type="entry name" value="PRTase-like"/>
    <property type="match status" value="1"/>
</dbReference>
<dbReference type="PANTHER" id="PTHR11608:SF0">
    <property type="entry name" value="BIFUNCTIONAL PROTEIN PYRR"/>
    <property type="match status" value="1"/>
</dbReference>
<dbReference type="InterPro" id="IPR029057">
    <property type="entry name" value="PRTase-like"/>
</dbReference>
<dbReference type="Gene3D" id="3.40.50.2020">
    <property type="match status" value="1"/>
</dbReference>
<organism evidence="2 3">
    <name type="scientific">Aerophobetes bacterium</name>
    <dbReference type="NCBI Taxonomy" id="2030807"/>
    <lineage>
        <taxon>Bacteria</taxon>
        <taxon>Candidatus Aerophobota</taxon>
    </lineage>
</organism>
<comment type="caution">
    <text evidence="2">The sequence shown here is derived from an EMBL/GenBank/DDBJ whole genome shotgun (WGS) entry which is preliminary data.</text>
</comment>
<name>A0A662DKM9_UNCAE</name>
<evidence type="ECO:0000259" key="1">
    <source>
        <dbReference type="Pfam" id="PF00156"/>
    </source>
</evidence>
<dbReference type="GO" id="GO:0004845">
    <property type="term" value="F:uracil phosphoribosyltransferase activity"/>
    <property type="evidence" value="ECO:0007669"/>
    <property type="project" value="UniProtKB-EC"/>
</dbReference>